<organism evidence="7 8">
    <name type="scientific">Plutella xylostella</name>
    <name type="common">Diamondback moth</name>
    <name type="synonym">Plutella maculipennis</name>
    <dbReference type="NCBI Taxonomy" id="51655"/>
    <lineage>
        <taxon>Eukaryota</taxon>
        <taxon>Metazoa</taxon>
        <taxon>Ecdysozoa</taxon>
        <taxon>Arthropoda</taxon>
        <taxon>Hexapoda</taxon>
        <taxon>Insecta</taxon>
        <taxon>Pterygota</taxon>
        <taxon>Neoptera</taxon>
        <taxon>Endopterygota</taxon>
        <taxon>Lepidoptera</taxon>
        <taxon>Glossata</taxon>
        <taxon>Ditrysia</taxon>
        <taxon>Yponomeutoidea</taxon>
        <taxon>Plutellidae</taxon>
        <taxon>Plutella</taxon>
    </lineage>
</organism>
<dbReference type="GO" id="GO:0006897">
    <property type="term" value="P:endocytosis"/>
    <property type="evidence" value="ECO:0007669"/>
    <property type="project" value="InterPro"/>
</dbReference>
<gene>
    <name evidence="7" type="ORF">PLXY2_LOCUS15011</name>
</gene>
<name>A0A8S4G7W8_PLUXY</name>
<evidence type="ECO:0000256" key="3">
    <source>
        <dbReference type="ARBA" id="ARBA00022833"/>
    </source>
</evidence>
<dbReference type="EMBL" id="CAJHNJ030000158">
    <property type="protein sequence ID" value="CAG9136746.1"/>
    <property type="molecule type" value="Genomic_DNA"/>
</dbReference>
<feature type="domain" description="RING-type" evidence="5">
    <location>
        <begin position="33"/>
        <end position="81"/>
    </location>
</feature>
<dbReference type="InterPro" id="IPR003914">
    <property type="entry name" value="Rabaptin"/>
</dbReference>
<dbReference type="GO" id="GO:0008270">
    <property type="term" value="F:zinc ion binding"/>
    <property type="evidence" value="ECO:0007669"/>
    <property type="project" value="UniProtKB-KW"/>
</dbReference>
<dbReference type="InterPro" id="IPR001841">
    <property type="entry name" value="Znf_RING"/>
</dbReference>
<dbReference type="AlphaFoldDB" id="A0A8S4G7W8"/>
<reference evidence="7" key="1">
    <citation type="submission" date="2020-11" db="EMBL/GenBank/DDBJ databases">
        <authorList>
            <person name="Whiteford S."/>
        </authorList>
    </citation>
    <scope>NUCLEOTIDE SEQUENCE</scope>
</reference>
<feature type="domain" description="FYVE-type" evidence="6">
    <location>
        <begin position="27"/>
        <end position="85"/>
    </location>
</feature>
<evidence type="ECO:0000256" key="4">
    <source>
        <dbReference type="PROSITE-ProRule" id="PRU00175"/>
    </source>
</evidence>
<comment type="caution">
    <text evidence="7">The sequence shown here is derived from an EMBL/GenBank/DDBJ whole genome shotgun (WGS) entry which is preliminary data.</text>
</comment>
<evidence type="ECO:0000313" key="7">
    <source>
        <dbReference type="EMBL" id="CAG9136746.1"/>
    </source>
</evidence>
<keyword evidence="1" id="KW-0479">Metal-binding</keyword>
<evidence type="ECO:0000259" key="6">
    <source>
        <dbReference type="PROSITE" id="PS50178"/>
    </source>
</evidence>
<dbReference type="PANTHER" id="PTHR31179:SF7">
    <property type="entry name" value="FYVE-TYPE DOMAIN-CONTAINING PROTEIN"/>
    <property type="match status" value="1"/>
</dbReference>
<evidence type="ECO:0000256" key="2">
    <source>
        <dbReference type="ARBA" id="ARBA00022771"/>
    </source>
</evidence>
<dbReference type="SUPFAM" id="SSF57903">
    <property type="entry name" value="FYVE/PHD zinc finger"/>
    <property type="match status" value="1"/>
</dbReference>
<proteinExistence type="predicted"/>
<sequence>MNVTECPACRALLPSNKAKVTSVMCAIMNVTECPACRAHLPSNKAKVHCRHCGRIFCGACVRGEVAAGPRRRPARVCAVCRTLLQPHTPPYFSTAPPTNTD</sequence>
<evidence type="ECO:0000313" key="8">
    <source>
        <dbReference type="Proteomes" id="UP000653454"/>
    </source>
</evidence>
<keyword evidence="2 4" id="KW-0863">Zinc-finger</keyword>
<dbReference type="Pfam" id="PF01363">
    <property type="entry name" value="FYVE"/>
    <property type="match status" value="1"/>
</dbReference>
<dbReference type="PROSITE" id="PS50089">
    <property type="entry name" value="ZF_RING_2"/>
    <property type="match status" value="1"/>
</dbReference>
<dbReference type="PROSITE" id="PS50178">
    <property type="entry name" value="ZF_FYVE"/>
    <property type="match status" value="1"/>
</dbReference>
<dbReference type="InterPro" id="IPR000306">
    <property type="entry name" value="Znf_FYVE"/>
</dbReference>
<dbReference type="InterPro" id="IPR017455">
    <property type="entry name" value="Znf_FYVE-rel"/>
</dbReference>
<dbReference type="SMART" id="SM00064">
    <property type="entry name" value="FYVE"/>
    <property type="match status" value="1"/>
</dbReference>
<accession>A0A8S4G7W8</accession>
<keyword evidence="8" id="KW-1185">Reference proteome</keyword>
<protein>
    <submittedName>
        <fullName evidence="7">(diamondback moth) hypothetical protein</fullName>
    </submittedName>
</protein>
<dbReference type="GO" id="GO:0005096">
    <property type="term" value="F:GTPase activator activity"/>
    <property type="evidence" value="ECO:0007669"/>
    <property type="project" value="InterPro"/>
</dbReference>
<dbReference type="Gene3D" id="3.30.40.10">
    <property type="entry name" value="Zinc/RING finger domain, C3HC4 (zinc finger)"/>
    <property type="match status" value="1"/>
</dbReference>
<dbReference type="Proteomes" id="UP000653454">
    <property type="component" value="Unassembled WGS sequence"/>
</dbReference>
<dbReference type="InterPro" id="IPR013083">
    <property type="entry name" value="Znf_RING/FYVE/PHD"/>
</dbReference>
<keyword evidence="3" id="KW-0862">Zinc</keyword>
<dbReference type="PANTHER" id="PTHR31179">
    <property type="entry name" value="RAB GTPASE-BINDING EFFECTOR PROTEIN"/>
    <property type="match status" value="1"/>
</dbReference>
<dbReference type="InterPro" id="IPR011011">
    <property type="entry name" value="Znf_FYVE_PHD"/>
</dbReference>
<evidence type="ECO:0000259" key="5">
    <source>
        <dbReference type="PROSITE" id="PS50089"/>
    </source>
</evidence>
<evidence type="ECO:0000256" key="1">
    <source>
        <dbReference type="ARBA" id="ARBA00022723"/>
    </source>
</evidence>